<evidence type="ECO:0000256" key="4">
    <source>
        <dbReference type="ARBA" id="ARBA00023015"/>
    </source>
</evidence>
<dbReference type="InterPro" id="IPR013761">
    <property type="entry name" value="SAM/pointed_sf"/>
</dbReference>
<evidence type="ECO:0000256" key="5">
    <source>
        <dbReference type="ARBA" id="ARBA00023125"/>
    </source>
</evidence>
<dbReference type="PANTHER" id="PTHR11849">
    <property type="entry name" value="ETS"/>
    <property type="match status" value="1"/>
</dbReference>
<dbReference type="Pfam" id="PF00178">
    <property type="entry name" value="Ets"/>
    <property type="match status" value="1"/>
</dbReference>
<comment type="subcellular location">
    <subcellularLocation>
        <location evidence="1 8">Nucleus</location>
    </subcellularLocation>
</comment>
<dbReference type="GO" id="GO:0000977">
    <property type="term" value="F:RNA polymerase II transcription regulatory region sequence-specific DNA binding"/>
    <property type="evidence" value="ECO:0007669"/>
    <property type="project" value="UniProtKB-ARBA"/>
</dbReference>
<evidence type="ECO:0000256" key="8">
    <source>
        <dbReference type="RuleBase" id="RU004019"/>
    </source>
</evidence>
<dbReference type="AlphaFoldDB" id="A0AAV7CXK9"/>
<evidence type="ECO:0000256" key="3">
    <source>
        <dbReference type="ARBA" id="ARBA00022491"/>
    </source>
</evidence>
<evidence type="ECO:0000313" key="11">
    <source>
        <dbReference type="EMBL" id="KAG8589616.1"/>
    </source>
</evidence>
<evidence type="ECO:0000256" key="2">
    <source>
        <dbReference type="ARBA" id="ARBA00005562"/>
    </source>
</evidence>
<reference evidence="11" key="1">
    <citation type="thesis" date="2020" institute="ProQuest LLC" country="789 East Eisenhower Parkway, Ann Arbor, MI, USA">
        <title>Comparative Genomics and Chromosome Evolution.</title>
        <authorList>
            <person name="Mudd A.B."/>
        </authorList>
    </citation>
    <scope>NUCLEOTIDE SEQUENCE</scope>
    <source>
        <strain evidence="11">237g6f4</strain>
        <tissue evidence="11">Blood</tissue>
    </source>
</reference>
<dbReference type="FunFam" id="1.10.150.50:FF:000030">
    <property type="entry name" value="transcription factor ETV6"/>
    <property type="match status" value="1"/>
</dbReference>
<dbReference type="GO" id="GO:0030154">
    <property type="term" value="P:cell differentiation"/>
    <property type="evidence" value="ECO:0007669"/>
    <property type="project" value="TreeGrafter"/>
</dbReference>
<name>A0AAV7CXK9_ENGPU</name>
<evidence type="ECO:0000259" key="10">
    <source>
        <dbReference type="PROSITE" id="PS51433"/>
    </source>
</evidence>
<dbReference type="SUPFAM" id="SSF47769">
    <property type="entry name" value="SAM/Pointed domain"/>
    <property type="match status" value="1"/>
</dbReference>
<dbReference type="PANTHER" id="PTHR11849:SF77">
    <property type="entry name" value="TRANSCRIPTION FACTOR ETV7"/>
    <property type="match status" value="1"/>
</dbReference>
<dbReference type="Proteomes" id="UP000824782">
    <property type="component" value="Unassembled WGS sequence"/>
</dbReference>
<sequence>MSMLDNHQTTSDHQEEIKVNTPQTITLSTQTNQDALNHCESHCSFHEDSHEEVICKIPGSLRIHPCLWSKDDVIQWLRWAEEEYSLQKTDDSKFVLNGRALCVLTKFDFKARSPTSGDVLYELLHSVKNHRQGLVRQPFFRQHIGKSFNLQLQTNLNTKNSHLSTNTVHPAVIVCDDQDVPLNLCQRTRGAEKKECSGKGNKYLDGKIKGCRFLWDYLHKLLSDKRYESCIKWEDEELKIFRVVDPNKLATFWGNHKNRPKMTYDKMSRALRQYYKINLLKKESGKKLAFRFIREPIESHVQRR</sequence>
<dbReference type="Pfam" id="PF02198">
    <property type="entry name" value="SAM_PNT"/>
    <property type="match status" value="1"/>
</dbReference>
<evidence type="ECO:0000259" key="9">
    <source>
        <dbReference type="PROSITE" id="PS50061"/>
    </source>
</evidence>
<accession>A0AAV7CXK9</accession>
<dbReference type="PROSITE" id="PS00346">
    <property type="entry name" value="ETS_DOMAIN_2"/>
    <property type="match status" value="1"/>
</dbReference>
<dbReference type="SMART" id="SM00413">
    <property type="entry name" value="ETS"/>
    <property type="match status" value="1"/>
</dbReference>
<dbReference type="GO" id="GO:0005634">
    <property type="term" value="C:nucleus"/>
    <property type="evidence" value="ECO:0007669"/>
    <property type="project" value="UniProtKB-SubCell"/>
</dbReference>
<dbReference type="PROSITE" id="PS51433">
    <property type="entry name" value="PNT"/>
    <property type="match status" value="1"/>
</dbReference>
<dbReference type="PROSITE" id="PS50061">
    <property type="entry name" value="ETS_DOMAIN_3"/>
    <property type="match status" value="1"/>
</dbReference>
<dbReference type="InterPro" id="IPR003118">
    <property type="entry name" value="Pointed_dom"/>
</dbReference>
<dbReference type="InterPro" id="IPR036388">
    <property type="entry name" value="WH-like_DNA-bd_sf"/>
</dbReference>
<comment type="similarity">
    <text evidence="2 8">Belongs to the ETS family.</text>
</comment>
<dbReference type="InterPro" id="IPR036390">
    <property type="entry name" value="WH_DNA-bd_sf"/>
</dbReference>
<organism evidence="11 12">
    <name type="scientific">Engystomops pustulosus</name>
    <name type="common">Tungara frog</name>
    <name type="synonym">Physalaemus pustulosus</name>
    <dbReference type="NCBI Taxonomy" id="76066"/>
    <lineage>
        <taxon>Eukaryota</taxon>
        <taxon>Metazoa</taxon>
        <taxon>Chordata</taxon>
        <taxon>Craniata</taxon>
        <taxon>Vertebrata</taxon>
        <taxon>Euteleostomi</taxon>
        <taxon>Amphibia</taxon>
        <taxon>Batrachia</taxon>
        <taxon>Anura</taxon>
        <taxon>Neobatrachia</taxon>
        <taxon>Hyloidea</taxon>
        <taxon>Leptodactylidae</taxon>
        <taxon>Leiuperinae</taxon>
        <taxon>Engystomops</taxon>
    </lineage>
</organism>
<dbReference type="Gene3D" id="1.10.10.10">
    <property type="entry name" value="Winged helix-like DNA-binding domain superfamily/Winged helix DNA-binding domain"/>
    <property type="match status" value="1"/>
</dbReference>
<dbReference type="SMART" id="SM00251">
    <property type="entry name" value="SAM_PNT"/>
    <property type="match status" value="1"/>
</dbReference>
<evidence type="ECO:0000313" key="12">
    <source>
        <dbReference type="Proteomes" id="UP000824782"/>
    </source>
</evidence>
<keyword evidence="4" id="KW-0805">Transcription regulation</keyword>
<comment type="caution">
    <text evidence="11">The sequence shown here is derived from an EMBL/GenBank/DDBJ whole genome shotgun (WGS) entry which is preliminary data.</text>
</comment>
<keyword evidence="12" id="KW-1185">Reference proteome</keyword>
<evidence type="ECO:0000256" key="7">
    <source>
        <dbReference type="ARBA" id="ARBA00023242"/>
    </source>
</evidence>
<proteinExistence type="inferred from homology"/>
<dbReference type="SUPFAM" id="SSF46785">
    <property type="entry name" value="Winged helix' DNA-binding domain"/>
    <property type="match status" value="1"/>
</dbReference>
<keyword evidence="7 8" id="KW-0539">Nucleus</keyword>
<evidence type="ECO:0008006" key="13">
    <source>
        <dbReference type="Google" id="ProtNLM"/>
    </source>
</evidence>
<dbReference type="Gene3D" id="1.10.150.50">
    <property type="entry name" value="Transcription Factor, Ets-1"/>
    <property type="match status" value="1"/>
</dbReference>
<evidence type="ECO:0000256" key="1">
    <source>
        <dbReference type="ARBA" id="ARBA00004123"/>
    </source>
</evidence>
<dbReference type="InterPro" id="IPR046328">
    <property type="entry name" value="ETS_fam"/>
</dbReference>
<gene>
    <name evidence="11" type="ORF">GDO81_006462</name>
</gene>
<feature type="domain" description="ETS" evidence="9">
    <location>
        <begin position="212"/>
        <end position="293"/>
    </location>
</feature>
<dbReference type="GO" id="GO:0000981">
    <property type="term" value="F:DNA-binding transcription factor activity, RNA polymerase II-specific"/>
    <property type="evidence" value="ECO:0007669"/>
    <property type="project" value="UniProtKB-ARBA"/>
</dbReference>
<keyword evidence="5 8" id="KW-0238">DNA-binding</keyword>
<dbReference type="PRINTS" id="PR00454">
    <property type="entry name" value="ETSDOMAIN"/>
</dbReference>
<keyword evidence="3" id="KW-0678">Repressor</keyword>
<evidence type="ECO:0000256" key="6">
    <source>
        <dbReference type="ARBA" id="ARBA00023163"/>
    </source>
</evidence>
<protein>
    <recommendedName>
        <fullName evidence="13">Transcription factor ETV7</fullName>
    </recommendedName>
</protein>
<feature type="domain" description="PNT" evidence="10">
    <location>
        <begin position="46"/>
        <end position="131"/>
    </location>
</feature>
<dbReference type="EMBL" id="WNYA01000002">
    <property type="protein sequence ID" value="KAG8589616.1"/>
    <property type="molecule type" value="Genomic_DNA"/>
</dbReference>
<keyword evidence="6" id="KW-0804">Transcription</keyword>
<dbReference type="InterPro" id="IPR000418">
    <property type="entry name" value="Ets_dom"/>
</dbReference>